<dbReference type="SUPFAM" id="SSF53187">
    <property type="entry name" value="Zn-dependent exopeptidases"/>
    <property type="match status" value="1"/>
</dbReference>
<dbReference type="PIRSF" id="PIRSF001123">
    <property type="entry name" value="PepA_GA"/>
    <property type="match status" value="1"/>
</dbReference>
<feature type="active site" description="Proton acceptor" evidence="7">
    <location>
        <position position="221"/>
    </location>
</feature>
<dbReference type="AlphaFoldDB" id="A0A7C5DFC9"/>
<comment type="caution">
    <text evidence="9">The sequence shown here is derived from an EMBL/GenBank/DDBJ whole genome shotgun (WGS) entry which is preliminary data.</text>
</comment>
<keyword evidence="2" id="KW-0031">Aminopeptidase</keyword>
<dbReference type="Proteomes" id="UP000886058">
    <property type="component" value="Unassembled WGS sequence"/>
</dbReference>
<keyword evidence="5" id="KW-0378">Hydrolase</keyword>
<feature type="binding site" evidence="8">
    <location>
        <position position="322"/>
    </location>
    <ligand>
        <name>Zn(2+)</name>
        <dbReference type="ChEBI" id="CHEBI:29105"/>
        <label>2</label>
    </ligand>
</feature>
<keyword evidence="4 8" id="KW-0479">Metal-binding</keyword>
<evidence type="ECO:0000256" key="8">
    <source>
        <dbReference type="PIRSR" id="PIRSR001123-2"/>
    </source>
</evidence>
<dbReference type="PANTHER" id="PTHR32481:SF7">
    <property type="entry name" value="AMINOPEPTIDASE YHFE-RELATED"/>
    <property type="match status" value="1"/>
</dbReference>
<evidence type="ECO:0000256" key="7">
    <source>
        <dbReference type="PIRSR" id="PIRSR001123-1"/>
    </source>
</evidence>
<dbReference type="GO" id="GO:0006508">
    <property type="term" value="P:proteolysis"/>
    <property type="evidence" value="ECO:0007669"/>
    <property type="project" value="UniProtKB-KW"/>
</dbReference>
<evidence type="ECO:0000256" key="4">
    <source>
        <dbReference type="ARBA" id="ARBA00022723"/>
    </source>
</evidence>
<dbReference type="GO" id="GO:0004177">
    <property type="term" value="F:aminopeptidase activity"/>
    <property type="evidence" value="ECO:0007669"/>
    <property type="project" value="UniProtKB-UniRule"/>
</dbReference>
<feature type="binding site" evidence="8">
    <location>
        <position position="187"/>
    </location>
    <ligand>
        <name>Zn(2+)</name>
        <dbReference type="ChEBI" id="CHEBI:29105"/>
        <label>1</label>
    </ligand>
</feature>
<dbReference type="InterPro" id="IPR008007">
    <property type="entry name" value="Peptidase_M42"/>
</dbReference>
<dbReference type="GO" id="GO:0046872">
    <property type="term" value="F:metal ion binding"/>
    <property type="evidence" value="ECO:0007669"/>
    <property type="project" value="UniProtKB-UniRule"/>
</dbReference>
<dbReference type="Pfam" id="PF05343">
    <property type="entry name" value="Peptidase_M42"/>
    <property type="match status" value="1"/>
</dbReference>
<proteinExistence type="inferred from homology"/>
<dbReference type="InterPro" id="IPR051464">
    <property type="entry name" value="Peptidase_M42_aminopept"/>
</dbReference>
<dbReference type="EMBL" id="DRSQ01000130">
    <property type="protein sequence ID" value="HHE32208.1"/>
    <property type="molecule type" value="Genomic_DNA"/>
</dbReference>
<dbReference type="CDD" id="cd05657">
    <property type="entry name" value="M42_glucanase_like"/>
    <property type="match status" value="1"/>
</dbReference>
<dbReference type="SUPFAM" id="SSF101821">
    <property type="entry name" value="Aminopeptidase/glucanase lid domain"/>
    <property type="match status" value="1"/>
</dbReference>
<feature type="binding site" evidence="8">
    <location>
        <position position="222"/>
    </location>
    <ligand>
        <name>Zn(2+)</name>
        <dbReference type="ChEBI" id="CHEBI:29105"/>
        <label>2</label>
    </ligand>
</feature>
<dbReference type="Gene3D" id="2.40.30.40">
    <property type="entry name" value="Peptidase M42, domain 2"/>
    <property type="match status" value="1"/>
</dbReference>
<protein>
    <submittedName>
        <fullName evidence="9">Osmoprotectant NAGGN system M42 family peptidase</fullName>
    </submittedName>
</protein>
<dbReference type="PANTHER" id="PTHR32481">
    <property type="entry name" value="AMINOPEPTIDASE"/>
    <property type="match status" value="1"/>
</dbReference>
<evidence type="ECO:0000256" key="2">
    <source>
        <dbReference type="ARBA" id="ARBA00022438"/>
    </source>
</evidence>
<keyword evidence="3" id="KW-0645">Protease</keyword>
<reference evidence="9" key="1">
    <citation type="journal article" date="2020" name="mSystems">
        <title>Genome- and Community-Level Interaction Insights into Carbon Utilization and Element Cycling Functions of Hydrothermarchaeota in Hydrothermal Sediment.</title>
        <authorList>
            <person name="Zhou Z."/>
            <person name="Liu Y."/>
            <person name="Xu W."/>
            <person name="Pan J."/>
            <person name="Luo Z.H."/>
            <person name="Li M."/>
        </authorList>
    </citation>
    <scope>NUCLEOTIDE SEQUENCE [LARGE SCALE GENOMIC DNA]</scope>
    <source>
        <strain evidence="9">HyVt-633</strain>
    </source>
</reference>
<feature type="binding site" evidence="8">
    <location>
        <position position="242"/>
    </location>
    <ligand>
        <name>Zn(2+)</name>
        <dbReference type="ChEBI" id="CHEBI:29105"/>
        <label>1</label>
    </ligand>
</feature>
<feature type="binding site" evidence="8">
    <location>
        <position position="70"/>
    </location>
    <ligand>
        <name>Zn(2+)</name>
        <dbReference type="ChEBI" id="CHEBI:29105"/>
        <label>1</label>
    </ligand>
</feature>
<sequence>MINIDTDYLRSILFKMLQIPSPTGYTDEIVHFVGRELVKMGVPFELTRRGAIRATLKGEQPNLDRAIVTHLDTTGAMVRELKNNGRLGIVMIGHWSARFAEGARVTIYTDDNMFRGTIQPLKASGHVFNEEIDTQPVSWDNLEVRVDEKLYDKVGLEKLGFNIGDFVAVDTNPEITKSGFIKARHLDNKAGVACQLTAIKAIVESGITLPVHCHPLFTITEEEGTGASSILTGNIAAMVAIDNSTVAPGQNSREDTVIIAMRDQGAIYDYHLTHRLIQICEDNEIPYVRDLFRHYRSDAASALSAGNDIRTALICFGLDASHGYERTHIDSLESLTNLICAYLQTTPRIKHDKNKLGPLESFPMLQVRKRRALLKKKA</sequence>
<comment type="cofactor">
    <cofactor evidence="8">
        <name>a divalent metal cation</name>
        <dbReference type="ChEBI" id="CHEBI:60240"/>
    </cofactor>
    <text evidence="8">Binds 2 divalent metal cations per subunit.</text>
</comment>
<evidence type="ECO:0000256" key="5">
    <source>
        <dbReference type="ARBA" id="ARBA00022801"/>
    </source>
</evidence>
<feature type="binding site" evidence="8">
    <location>
        <position position="187"/>
    </location>
    <ligand>
        <name>Zn(2+)</name>
        <dbReference type="ChEBI" id="CHEBI:29105"/>
        <label>2</label>
    </ligand>
</feature>
<comment type="similarity">
    <text evidence="1 6">Belongs to the peptidase M42 family.</text>
</comment>
<dbReference type="Gene3D" id="3.40.630.10">
    <property type="entry name" value="Zn peptidases"/>
    <property type="match status" value="1"/>
</dbReference>
<organism evidence="9">
    <name type="scientific">Chlorobaculum parvum</name>
    <dbReference type="NCBI Taxonomy" id="274539"/>
    <lineage>
        <taxon>Bacteria</taxon>
        <taxon>Pseudomonadati</taxon>
        <taxon>Chlorobiota</taxon>
        <taxon>Chlorobiia</taxon>
        <taxon>Chlorobiales</taxon>
        <taxon>Chlorobiaceae</taxon>
        <taxon>Chlorobaculum</taxon>
    </lineage>
</organism>
<dbReference type="InterPro" id="IPR017537">
    <property type="entry name" value="Peptidase_M42_hydrolase"/>
</dbReference>
<evidence type="ECO:0000256" key="3">
    <source>
        <dbReference type="ARBA" id="ARBA00022670"/>
    </source>
</evidence>
<dbReference type="NCBIfam" id="TIGR03106">
    <property type="entry name" value="trio_M42_hydro"/>
    <property type="match status" value="1"/>
</dbReference>
<evidence type="ECO:0000313" key="9">
    <source>
        <dbReference type="EMBL" id="HHE32208.1"/>
    </source>
</evidence>
<dbReference type="InterPro" id="IPR023367">
    <property type="entry name" value="Peptidase_M42_dom2"/>
</dbReference>
<gene>
    <name evidence="9" type="ORF">ENL07_06190</name>
</gene>
<evidence type="ECO:0000256" key="1">
    <source>
        <dbReference type="ARBA" id="ARBA00006272"/>
    </source>
</evidence>
<accession>A0A7C5DFC9</accession>
<evidence type="ECO:0000256" key="6">
    <source>
        <dbReference type="PIRNR" id="PIRNR001123"/>
    </source>
</evidence>
<name>A0A7C5DFC9_9CHLB</name>